<dbReference type="AlphaFoldDB" id="A0A023B3R7"/>
<dbReference type="VEuPathDB" id="CryptoDB:GNI_108040"/>
<evidence type="ECO:0000256" key="1">
    <source>
        <dbReference type="SAM" id="MobiDB-lite"/>
    </source>
</evidence>
<reference evidence="3" key="1">
    <citation type="submission" date="2013-12" db="EMBL/GenBank/DDBJ databases">
        <authorList>
            <person name="Omoto C.K."/>
            <person name="Sibley D."/>
            <person name="Venepally P."/>
            <person name="Hadjithomas M."/>
            <person name="Karamycheva S."/>
            <person name="Brunk B."/>
            <person name="Roos D."/>
            <person name="Caler E."/>
            <person name="Lorenzi H."/>
        </authorList>
    </citation>
    <scope>NUCLEOTIDE SEQUENCE</scope>
</reference>
<protein>
    <submittedName>
        <fullName evidence="3">Transmembrane protein</fullName>
    </submittedName>
</protein>
<keyword evidence="2" id="KW-0472">Membrane</keyword>
<feature type="transmembrane region" description="Helical" evidence="2">
    <location>
        <begin position="114"/>
        <end position="134"/>
    </location>
</feature>
<feature type="region of interest" description="Disordered" evidence="1">
    <location>
        <begin position="273"/>
        <end position="308"/>
    </location>
</feature>
<accession>A0A023B3R7</accession>
<keyword evidence="2 3" id="KW-0812">Transmembrane</keyword>
<dbReference type="EMBL" id="AFNH02000804">
    <property type="protein sequence ID" value="EZG55862.1"/>
    <property type="molecule type" value="Genomic_DNA"/>
</dbReference>
<feature type="transmembrane region" description="Helical" evidence="2">
    <location>
        <begin position="87"/>
        <end position="108"/>
    </location>
</feature>
<dbReference type="GeneID" id="22913853"/>
<keyword evidence="2" id="KW-1133">Transmembrane helix</keyword>
<evidence type="ECO:0000313" key="4">
    <source>
        <dbReference type="Proteomes" id="UP000019763"/>
    </source>
</evidence>
<sequence length="308" mass="34658">MAEFGQTGKWLVVPVKLCVAFLGAYYVFSAFFGLGSMIFSGLPMMMTIHDTGTIFGAEPSMEFLERFPESGGYPLVPWMGQLYSLEMIVMSVAGFFTLCVMLCAFSVFAKLLYFSTLVYGGVWFTTHLGLLYCYQKRFLLDFVPGIRGQREFQALVFGELTWPSSFWYQYAAKLIFNLYVTYAIADLYYSYYLILKAGGSGWELLPAEELPGWDRYQAKIAHKWEDDQEQGPRESGPRPEELQALLEQLQRMQANGEVPAGMLPQGMMPPGMMPQGMMPQGMMPQGAFPRPNGQGPPPPQTGITVREE</sequence>
<evidence type="ECO:0000313" key="3">
    <source>
        <dbReference type="EMBL" id="EZG55862.1"/>
    </source>
</evidence>
<dbReference type="Proteomes" id="UP000019763">
    <property type="component" value="Unassembled WGS sequence"/>
</dbReference>
<comment type="caution">
    <text evidence="3">The sequence shown here is derived from an EMBL/GenBank/DDBJ whole genome shotgun (WGS) entry which is preliminary data.</text>
</comment>
<gene>
    <name evidence="3" type="ORF">GNI_108040</name>
</gene>
<name>A0A023B3R7_GRENI</name>
<proteinExistence type="predicted"/>
<dbReference type="OrthoDB" id="10287143at2759"/>
<organism evidence="3 4">
    <name type="scientific">Gregarina niphandrodes</name>
    <name type="common">Septate eugregarine</name>
    <dbReference type="NCBI Taxonomy" id="110365"/>
    <lineage>
        <taxon>Eukaryota</taxon>
        <taxon>Sar</taxon>
        <taxon>Alveolata</taxon>
        <taxon>Apicomplexa</taxon>
        <taxon>Conoidasida</taxon>
        <taxon>Gregarinasina</taxon>
        <taxon>Eugregarinorida</taxon>
        <taxon>Gregarinidae</taxon>
        <taxon>Gregarina</taxon>
    </lineage>
</organism>
<keyword evidence="4" id="KW-1185">Reference proteome</keyword>
<feature type="transmembrane region" description="Helical" evidence="2">
    <location>
        <begin position="20"/>
        <end position="39"/>
    </location>
</feature>
<dbReference type="RefSeq" id="XP_011131433.1">
    <property type="nucleotide sequence ID" value="XM_011133131.1"/>
</dbReference>
<feature type="compositionally biased region" description="Low complexity" evidence="1">
    <location>
        <begin position="273"/>
        <end position="293"/>
    </location>
</feature>
<evidence type="ECO:0000256" key="2">
    <source>
        <dbReference type="SAM" id="Phobius"/>
    </source>
</evidence>